<evidence type="ECO:0000256" key="1">
    <source>
        <dbReference type="SAM" id="MobiDB-lite"/>
    </source>
</evidence>
<dbReference type="EMBL" id="AAYA01000003">
    <property type="protein sequence ID" value="EBA09431.1"/>
    <property type="molecule type" value="Genomic_DNA"/>
</dbReference>
<comment type="caution">
    <text evidence="3">The sequence shown here is derived from an EMBL/GenBank/DDBJ whole genome shotgun (WGS) entry which is preliminary data.</text>
</comment>
<accession>A3K0W6</accession>
<feature type="region of interest" description="Disordered" evidence="1">
    <location>
        <begin position="31"/>
        <end position="53"/>
    </location>
</feature>
<dbReference type="eggNOG" id="ENOG5033ED1">
    <property type="taxonomic scope" value="Bacteria"/>
</dbReference>
<dbReference type="Proteomes" id="UP000005713">
    <property type="component" value="Unassembled WGS sequence"/>
</dbReference>
<name>A3K0W6_SAGS3</name>
<feature type="transmembrane region" description="Helical" evidence="2">
    <location>
        <begin position="6"/>
        <end position="27"/>
    </location>
</feature>
<evidence type="ECO:0000313" key="3">
    <source>
        <dbReference type="EMBL" id="EBA09431.1"/>
    </source>
</evidence>
<protein>
    <submittedName>
        <fullName evidence="3">Uncharacterized protein</fullName>
    </submittedName>
</protein>
<gene>
    <name evidence="3" type="ORF">SSE37_24354</name>
</gene>
<evidence type="ECO:0000313" key="4">
    <source>
        <dbReference type="Proteomes" id="UP000005713"/>
    </source>
</evidence>
<evidence type="ECO:0000256" key="2">
    <source>
        <dbReference type="SAM" id="Phobius"/>
    </source>
</evidence>
<keyword evidence="4" id="KW-1185">Reference proteome</keyword>
<dbReference type="AlphaFoldDB" id="A3K0W6"/>
<reference evidence="3 4" key="1">
    <citation type="submission" date="2006-06" db="EMBL/GenBank/DDBJ databases">
        <authorList>
            <person name="Moran M.A."/>
            <person name="Ferriera S."/>
            <person name="Johnson J."/>
            <person name="Kravitz S."/>
            <person name="Beeson K."/>
            <person name="Sutton G."/>
            <person name="Rogers Y.-H."/>
            <person name="Friedman R."/>
            <person name="Frazier M."/>
            <person name="Venter J.C."/>
        </authorList>
    </citation>
    <scope>NUCLEOTIDE SEQUENCE [LARGE SCALE GENOMIC DNA]</scope>
    <source>
        <strain evidence="3 4">E-37</strain>
    </source>
</reference>
<keyword evidence="2" id="KW-1133">Transmembrane helix</keyword>
<keyword evidence="2" id="KW-0812">Transmembrane</keyword>
<organism evidence="3 4">
    <name type="scientific">Sagittula stellata (strain ATCC 700073 / DSM 11524 / E-37)</name>
    <dbReference type="NCBI Taxonomy" id="388399"/>
    <lineage>
        <taxon>Bacteria</taxon>
        <taxon>Pseudomonadati</taxon>
        <taxon>Pseudomonadota</taxon>
        <taxon>Alphaproteobacteria</taxon>
        <taxon>Rhodobacterales</taxon>
        <taxon>Roseobacteraceae</taxon>
        <taxon>Sagittula</taxon>
    </lineage>
</organism>
<keyword evidence="2" id="KW-0472">Membrane</keyword>
<sequence>MNLFRIVFLIVSLAAVAGTTYVSWYGYGRASSDVSKSIRQGSAGPGGLAGRVK</sequence>
<dbReference type="RefSeq" id="WP_005857124.1">
    <property type="nucleotide sequence ID" value="NZ_AAYA01000003.1"/>
</dbReference>
<proteinExistence type="predicted"/>
<feature type="compositionally biased region" description="Gly residues" evidence="1">
    <location>
        <begin position="43"/>
        <end position="53"/>
    </location>
</feature>